<feature type="region of interest" description="Disordered" evidence="3">
    <location>
        <begin position="35"/>
        <end position="68"/>
    </location>
</feature>
<gene>
    <name evidence="5" type="ORF">EOD39_14946</name>
</gene>
<organism evidence="5 6">
    <name type="scientific">Acipenser ruthenus</name>
    <name type="common">Sterlet sturgeon</name>
    <dbReference type="NCBI Taxonomy" id="7906"/>
    <lineage>
        <taxon>Eukaryota</taxon>
        <taxon>Metazoa</taxon>
        <taxon>Chordata</taxon>
        <taxon>Craniata</taxon>
        <taxon>Vertebrata</taxon>
        <taxon>Euteleostomi</taxon>
        <taxon>Actinopterygii</taxon>
        <taxon>Chondrostei</taxon>
        <taxon>Acipenseriformes</taxon>
        <taxon>Acipenseridae</taxon>
        <taxon>Acipenser</taxon>
    </lineage>
</organism>
<comment type="caution">
    <text evidence="5">The sequence shown here is derived from an EMBL/GenBank/DDBJ whole genome shotgun (WGS) entry which is preliminary data.</text>
</comment>
<protein>
    <recommendedName>
        <fullName evidence="4">DDE Tnp4 domain-containing protein</fullName>
    </recommendedName>
</protein>
<evidence type="ECO:0000256" key="2">
    <source>
        <dbReference type="ARBA" id="ARBA00022723"/>
    </source>
</evidence>
<dbReference type="GO" id="GO:0046872">
    <property type="term" value="F:metal ion binding"/>
    <property type="evidence" value="ECO:0007669"/>
    <property type="project" value="UniProtKB-KW"/>
</dbReference>
<accession>A0A662YM07</accession>
<evidence type="ECO:0000259" key="4">
    <source>
        <dbReference type="Pfam" id="PF13359"/>
    </source>
</evidence>
<dbReference type="InterPro" id="IPR027806">
    <property type="entry name" value="HARBI1_dom"/>
</dbReference>
<dbReference type="Pfam" id="PF13359">
    <property type="entry name" value="DDE_Tnp_4"/>
    <property type="match status" value="1"/>
</dbReference>
<dbReference type="AlphaFoldDB" id="A0A662YM07"/>
<reference evidence="5 6" key="1">
    <citation type="submission" date="2019-01" db="EMBL/GenBank/DDBJ databases">
        <title>Draft Genome and Complete Hox-Cluster Characterization of the Sterlet Sturgeon (Acipenser ruthenus).</title>
        <authorList>
            <person name="Wei Q."/>
        </authorList>
    </citation>
    <scope>NUCLEOTIDE SEQUENCE [LARGE SCALE GENOMIC DNA]</scope>
    <source>
        <strain evidence="5">WHYD16114868_AA</strain>
        <tissue evidence="5">Blood</tissue>
    </source>
</reference>
<dbReference type="Proteomes" id="UP000289886">
    <property type="component" value="Unassembled WGS sequence"/>
</dbReference>
<evidence type="ECO:0000256" key="1">
    <source>
        <dbReference type="ARBA" id="ARBA00001968"/>
    </source>
</evidence>
<keyword evidence="6" id="KW-1185">Reference proteome</keyword>
<keyword evidence="2" id="KW-0479">Metal-binding</keyword>
<comment type="cofactor">
    <cofactor evidence="1">
        <name>a divalent metal cation</name>
        <dbReference type="ChEBI" id="CHEBI:60240"/>
    </cofactor>
</comment>
<sequence length="228" mass="25092">MGISAVKRHARGKGHLKVAGQLEREPRITHFMKEPTASAVQTTNSVEAGGSKGSSTGPAGGSKGSSTGPQASSLVSTFFASESVLEAEIRWHIGDQGVPLYLVGDAAYPLLPWLMKTYPSGHLTAVEEVFNTMLGRVWVVVEQAFGHLKGMWQILLKRFEVQHEFVPKIATSCFVLHNLRQGQNEVFRNQWLTPVRQTGRWLRQPPVSAGHQRSDKAHAVRDSLLSLF</sequence>
<dbReference type="EMBL" id="SCEB01001293">
    <property type="protein sequence ID" value="RXM97023.1"/>
    <property type="molecule type" value="Genomic_DNA"/>
</dbReference>
<feature type="domain" description="DDE Tnp4" evidence="4">
    <location>
        <begin position="100"/>
        <end position="178"/>
    </location>
</feature>
<name>A0A662YM07_ACIRT</name>
<evidence type="ECO:0000313" key="6">
    <source>
        <dbReference type="Proteomes" id="UP000289886"/>
    </source>
</evidence>
<evidence type="ECO:0000256" key="3">
    <source>
        <dbReference type="SAM" id="MobiDB-lite"/>
    </source>
</evidence>
<proteinExistence type="predicted"/>
<evidence type="ECO:0000313" key="5">
    <source>
        <dbReference type="EMBL" id="RXM97023.1"/>
    </source>
</evidence>